<dbReference type="GO" id="GO:0008017">
    <property type="term" value="F:microtubule binding"/>
    <property type="evidence" value="ECO:0007669"/>
    <property type="project" value="InterPro"/>
</dbReference>
<evidence type="ECO:0000313" key="4">
    <source>
        <dbReference type="Proteomes" id="UP000593578"/>
    </source>
</evidence>
<feature type="domain" description="Calponin-homology (CH)" evidence="2">
    <location>
        <begin position="20"/>
        <end position="144"/>
    </location>
</feature>
<dbReference type="Gene3D" id="1.10.418.10">
    <property type="entry name" value="Calponin-like domain"/>
    <property type="match status" value="1"/>
</dbReference>
<organism evidence="3 4">
    <name type="scientific">Gossypium raimondii</name>
    <name type="common">Peruvian cotton</name>
    <name type="synonym">Gossypium klotzschianum subsp. raimondii</name>
    <dbReference type="NCBI Taxonomy" id="29730"/>
    <lineage>
        <taxon>Eukaryota</taxon>
        <taxon>Viridiplantae</taxon>
        <taxon>Streptophyta</taxon>
        <taxon>Embryophyta</taxon>
        <taxon>Tracheophyta</taxon>
        <taxon>Spermatophyta</taxon>
        <taxon>Magnoliopsida</taxon>
        <taxon>eudicotyledons</taxon>
        <taxon>Gunneridae</taxon>
        <taxon>Pentapetalae</taxon>
        <taxon>rosids</taxon>
        <taxon>malvids</taxon>
        <taxon>Malvales</taxon>
        <taxon>Malvaceae</taxon>
        <taxon>Malvoideae</taxon>
        <taxon>Gossypium</taxon>
    </lineage>
</organism>
<feature type="compositionally biased region" description="Polar residues" evidence="1">
    <location>
        <begin position="181"/>
        <end position="194"/>
    </location>
</feature>
<dbReference type="InterPro" id="IPR027328">
    <property type="entry name" value="MAPRE"/>
</dbReference>
<gene>
    <name evidence="3" type="ORF">Gorai_009105</name>
</gene>
<feature type="non-terminal residue" evidence="3">
    <location>
        <position position="194"/>
    </location>
</feature>
<protein>
    <recommendedName>
        <fullName evidence="2">Calponin-homology (CH) domain-containing protein</fullName>
    </recommendedName>
</protein>
<dbReference type="AlphaFoldDB" id="A0A7J8PSD8"/>
<name>A0A7J8PSD8_GOSRA</name>
<dbReference type="Proteomes" id="UP000593578">
    <property type="component" value="Unassembled WGS sequence"/>
</dbReference>
<dbReference type="EMBL" id="JABEZZ010000008">
    <property type="protein sequence ID" value="MBA0592118.1"/>
    <property type="molecule type" value="Genomic_DNA"/>
</dbReference>
<reference evidence="3 4" key="1">
    <citation type="journal article" date="2019" name="Genome Biol. Evol.">
        <title>Insights into the evolution of the New World diploid cottons (Gossypium, subgenus Houzingenia) based on genome sequencing.</title>
        <authorList>
            <person name="Grover C.E."/>
            <person name="Arick M.A. 2nd"/>
            <person name="Thrash A."/>
            <person name="Conover J.L."/>
            <person name="Sanders W.S."/>
            <person name="Peterson D.G."/>
            <person name="Frelichowski J.E."/>
            <person name="Scheffler J.A."/>
            <person name="Scheffler B.E."/>
            <person name="Wendel J.F."/>
        </authorList>
    </citation>
    <scope>NUCLEOTIDE SEQUENCE [LARGE SCALE GENOMIC DNA]</scope>
    <source>
        <strain evidence="3">8</strain>
        <tissue evidence="3">Leaf</tissue>
    </source>
</reference>
<accession>A0A7J8PSD8</accession>
<dbReference type="InterPro" id="IPR036872">
    <property type="entry name" value="CH_dom_sf"/>
</dbReference>
<dbReference type="PROSITE" id="PS50021">
    <property type="entry name" value="CH"/>
    <property type="match status" value="1"/>
</dbReference>
<evidence type="ECO:0000313" key="3">
    <source>
        <dbReference type="EMBL" id="MBA0592118.1"/>
    </source>
</evidence>
<dbReference type="InterPro" id="IPR001715">
    <property type="entry name" value="CH_dom"/>
</dbReference>
<proteinExistence type="predicted"/>
<feature type="compositionally biased region" description="Basic and acidic residues" evidence="1">
    <location>
        <begin position="167"/>
        <end position="177"/>
    </location>
</feature>
<feature type="region of interest" description="Disordered" evidence="1">
    <location>
        <begin position="167"/>
        <end position="194"/>
    </location>
</feature>
<evidence type="ECO:0000256" key="1">
    <source>
        <dbReference type="SAM" id="MobiDB-lite"/>
    </source>
</evidence>
<dbReference type="SUPFAM" id="SSF47576">
    <property type="entry name" value="Calponin-homology domain, CH-domain"/>
    <property type="match status" value="1"/>
</dbReference>
<sequence>ATKRLDFEKKKKKANGNEHWNDGSEILAWINSILHLNLSKVEEVLFCSMNMYFWSGVAVHCQLMDAVHPGMVPMHGVNFDAKNEYYMIQNYNDLQDLFNKLKITKAGRLIIGVHAMDENILGFGQWRRSSSTAQQFVTFYTSNMVEFNPLEIGNDIWDTYNPVERREASKGGKEAGYKKSAPQQSTTKGFNCGS</sequence>
<dbReference type="PANTHER" id="PTHR10623">
    <property type="entry name" value="MICROTUBULE-ASSOCIATED PROTEIN RP/EB FAMILY MEMBER"/>
    <property type="match status" value="1"/>
</dbReference>
<evidence type="ECO:0000259" key="2">
    <source>
        <dbReference type="PROSITE" id="PS50021"/>
    </source>
</evidence>
<comment type="caution">
    <text evidence="3">The sequence shown here is derived from an EMBL/GenBank/DDBJ whole genome shotgun (WGS) entry which is preliminary data.</text>
</comment>